<dbReference type="PANTHER" id="PTHR30404:SF0">
    <property type="entry name" value="N-ACETYLMURAMOYL-L-ALANINE AMIDASE AMIC"/>
    <property type="match status" value="1"/>
</dbReference>
<dbReference type="OrthoDB" id="9806267at2"/>
<reference evidence="6 7" key="1">
    <citation type="journal article" date="2016" name="Int. J. Syst. Evol. Microbiol.">
        <title>Pyruvatibacter mobilis gen. nov., sp. nov., a marine bacterium from the culture broth of Picochlorum sp. 122.</title>
        <authorList>
            <person name="Wang G."/>
            <person name="Tang M."/>
            <person name="Wu H."/>
            <person name="Dai S."/>
            <person name="Li T."/>
            <person name="Chen C."/>
            <person name="He H."/>
            <person name="Fan J."/>
            <person name="Xiang W."/>
            <person name="Li X."/>
        </authorList>
    </citation>
    <scope>NUCLEOTIDE SEQUENCE [LARGE SCALE GENOMIC DNA]</scope>
    <source>
        <strain evidence="6 7">GYP-11</strain>
    </source>
</reference>
<dbReference type="Proteomes" id="UP000470384">
    <property type="component" value="Unassembled WGS sequence"/>
</dbReference>
<dbReference type="AlphaFoldDB" id="A0A845QAS8"/>
<evidence type="ECO:0000256" key="1">
    <source>
        <dbReference type="ARBA" id="ARBA00001561"/>
    </source>
</evidence>
<feature type="domain" description="MurNAc-LAA" evidence="5">
    <location>
        <begin position="254"/>
        <end position="408"/>
    </location>
</feature>
<dbReference type="Pfam" id="PF11741">
    <property type="entry name" value="AMIN"/>
    <property type="match status" value="1"/>
</dbReference>
<dbReference type="GeneID" id="300654970"/>
<feature type="region of interest" description="Disordered" evidence="4">
    <location>
        <begin position="163"/>
        <end position="186"/>
    </location>
</feature>
<dbReference type="InterPro" id="IPR002508">
    <property type="entry name" value="MurNAc-LAA_cat"/>
</dbReference>
<dbReference type="EC" id="3.5.1.28" evidence="2"/>
<dbReference type="FunFam" id="3.40.630.40:FF:000005">
    <property type="entry name" value="N-acetylmuramoyl-L-alanine amidase (AmiA)"/>
    <property type="match status" value="1"/>
</dbReference>
<gene>
    <name evidence="6" type="ORF">GTQ45_07435</name>
</gene>
<comment type="catalytic activity">
    <reaction evidence="1">
        <text>Hydrolyzes the link between N-acetylmuramoyl residues and L-amino acid residues in certain cell-wall glycopeptides.</text>
        <dbReference type="EC" id="3.5.1.28"/>
    </reaction>
</comment>
<feature type="compositionally biased region" description="Pro residues" evidence="4">
    <location>
        <begin position="176"/>
        <end position="185"/>
    </location>
</feature>
<dbReference type="CDD" id="cd02696">
    <property type="entry name" value="MurNAc-LAA"/>
    <property type="match status" value="1"/>
</dbReference>
<dbReference type="Gene3D" id="2.60.40.3500">
    <property type="match status" value="1"/>
</dbReference>
<feature type="compositionally biased region" description="Low complexity" evidence="4">
    <location>
        <begin position="163"/>
        <end position="175"/>
    </location>
</feature>
<keyword evidence="7" id="KW-1185">Reference proteome</keyword>
<evidence type="ECO:0000256" key="4">
    <source>
        <dbReference type="SAM" id="MobiDB-lite"/>
    </source>
</evidence>
<dbReference type="SUPFAM" id="SSF53187">
    <property type="entry name" value="Zn-dependent exopeptidases"/>
    <property type="match status" value="1"/>
</dbReference>
<dbReference type="InterPro" id="IPR021731">
    <property type="entry name" value="AMIN_dom"/>
</dbReference>
<name>A0A845QAS8_9HYPH</name>
<evidence type="ECO:0000256" key="2">
    <source>
        <dbReference type="ARBA" id="ARBA00011901"/>
    </source>
</evidence>
<dbReference type="Gene3D" id="3.40.630.40">
    <property type="entry name" value="Zn-dependent exopeptidases"/>
    <property type="match status" value="1"/>
</dbReference>
<dbReference type="PANTHER" id="PTHR30404">
    <property type="entry name" value="N-ACETYLMURAMOYL-L-ALANINE AMIDASE"/>
    <property type="match status" value="1"/>
</dbReference>
<dbReference type="EMBL" id="WXYQ01000005">
    <property type="protein sequence ID" value="NBG95564.1"/>
    <property type="molecule type" value="Genomic_DNA"/>
</dbReference>
<evidence type="ECO:0000259" key="5">
    <source>
        <dbReference type="SMART" id="SM00646"/>
    </source>
</evidence>
<protein>
    <recommendedName>
        <fullName evidence="2">N-acetylmuramoyl-L-alanine amidase</fullName>
        <ecNumber evidence="2">3.5.1.28</ecNumber>
    </recommendedName>
</protein>
<dbReference type="RefSeq" id="WP_160587511.1">
    <property type="nucleotide sequence ID" value="NZ_BMHN01000001.1"/>
</dbReference>
<sequence>MRVFSVISRSRYVSGRGRSAGLVAAVTALLALILLPAIAQAAAPSVLDVRLGRSGETTRFVLELSGKVDAKAFTLADPHRLIIDLPALDWELGSDFVPTGKGLIGSFRYGLFRPGNARVVIDLTGPAAISRSFVLPPDPASNRQWRIVFDLVGTSDQAFRAAAGWPDAQPAAAPAPKLPDVPSPQPASKARKVVVIDAGHGGVDPGALGARGTREKNVTLAFAKALGEAIRATGKYDVHLTRDTDIFIELRERVNIARRHGADLFISVHADSIERREVRGASVYTLSEKASDSEAARLARKENAADIIAGVNLGGDSDDVRDILIDLAQRETKNLSVRFAQTVIPKMSKVTRVLRNTHRFAGFRVLKAPDVPSVLIELGFLTNAEDEKNLTSASWRRDTAAAIARGVDAYFAERTAEAAAQ</sequence>
<accession>A0A845QAS8</accession>
<evidence type="ECO:0000313" key="7">
    <source>
        <dbReference type="Proteomes" id="UP000470384"/>
    </source>
</evidence>
<evidence type="ECO:0000313" key="6">
    <source>
        <dbReference type="EMBL" id="NBG95564.1"/>
    </source>
</evidence>
<organism evidence="6 7">
    <name type="scientific">Pyruvatibacter mobilis</name>
    <dbReference type="NCBI Taxonomy" id="1712261"/>
    <lineage>
        <taxon>Bacteria</taxon>
        <taxon>Pseudomonadati</taxon>
        <taxon>Pseudomonadota</taxon>
        <taxon>Alphaproteobacteria</taxon>
        <taxon>Hyphomicrobiales</taxon>
        <taxon>Parvibaculaceae</taxon>
        <taxon>Pyruvatibacter</taxon>
    </lineage>
</organism>
<dbReference type="GO" id="GO:0009253">
    <property type="term" value="P:peptidoglycan catabolic process"/>
    <property type="evidence" value="ECO:0007669"/>
    <property type="project" value="InterPro"/>
</dbReference>
<dbReference type="SMART" id="SM00646">
    <property type="entry name" value="Ami_3"/>
    <property type="match status" value="1"/>
</dbReference>
<proteinExistence type="predicted"/>
<dbReference type="Pfam" id="PF01520">
    <property type="entry name" value="Amidase_3"/>
    <property type="match status" value="1"/>
</dbReference>
<evidence type="ECO:0000256" key="3">
    <source>
        <dbReference type="ARBA" id="ARBA00022801"/>
    </source>
</evidence>
<dbReference type="GO" id="GO:0030288">
    <property type="term" value="C:outer membrane-bounded periplasmic space"/>
    <property type="evidence" value="ECO:0007669"/>
    <property type="project" value="TreeGrafter"/>
</dbReference>
<comment type="caution">
    <text evidence="6">The sequence shown here is derived from an EMBL/GenBank/DDBJ whole genome shotgun (WGS) entry which is preliminary data.</text>
</comment>
<dbReference type="InterPro" id="IPR050695">
    <property type="entry name" value="N-acetylmuramoyl_amidase_3"/>
</dbReference>
<dbReference type="GO" id="GO:0008745">
    <property type="term" value="F:N-acetylmuramoyl-L-alanine amidase activity"/>
    <property type="evidence" value="ECO:0007669"/>
    <property type="project" value="UniProtKB-EC"/>
</dbReference>
<keyword evidence="3" id="KW-0378">Hydrolase</keyword>